<evidence type="ECO:0000256" key="1">
    <source>
        <dbReference type="ARBA" id="ARBA00022722"/>
    </source>
</evidence>
<dbReference type="GO" id="GO:0004519">
    <property type="term" value="F:endonuclease activity"/>
    <property type="evidence" value="ECO:0007669"/>
    <property type="project" value="UniProtKB-KW"/>
</dbReference>
<dbReference type="GO" id="GO:0043571">
    <property type="term" value="P:maintenance of CRISPR repeat elements"/>
    <property type="evidence" value="ECO:0007669"/>
    <property type="project" value="InterPro"/>
</dbReference>
<comment type="caution">
    <text evidence="8">The sequence shown here is derived from an EMBL/GenBank/DDBJ whole genome shotgun (WGS) entry which is preliminary data.</text>
</comment>
<name>A0AAP4E875_PAEPO</name>
<keyword evidence="3 8" id="KW-0255">Endonuclease</keyword>
<dbReference type="InterPro" id="IPR002729">
    <property type="entry name" value="CRISPR-assoc_Cas1"/>
</dbReference>
<evidence type="ECO:0000256" key="7">
    <source>
        <dbReference type="ARBA" id="ARBA00023125"/>
    </source>
</evidence>
<keyword evidence="4 8" id="KW-0378">Hydrolase</keyword>
<dbReference type="InterPro" id="IPR042206">
    <property type="entry name" value="CRISPR-assoc_Cas1_C"/>
</dbReference>
<organism evidence="8 9">
    <name type="scientific">Paenibacillus polymyxa</name>
    <name type="common">Bacillus polymyxa</name>
    <dbReference type="NCBI Taxonomy" id="1406"/>
    <lineage>
        <taxon>Bacteria</taxon>
        <taxon>Bacillati</taxon>
        <taxon>Bacillota</taxon>
        <taxon>Bacilli</taxon>
        <taxon>Bacillales</taxon>
        <taxon>Paenibacillaceae</taxon>
        <taxon>Paenibacillus</taxon>
    </lineage>
</organism>
<evidence type="ECO:0000256" key="6">
    <source>
        <dbReference type="ARBA" id="ARBA00023118"/>
    </source>
</evidence>
<proteinExistence type="predicted"/>
<reference evidence="8" key="1">
    <citation type="submission" date="2023-04" db="EMBL/GenBank/DDBJ databases">
        <title>Uncovering the Secrets of Slow-Growing Bacteria in Tropical Savanna Soil through Cultivation and Genomic Analysis.</title>
        <authorList>
            <person name="Goncalves O.S."/>
            <person name="Santana M.F."/>
        </authorList>
    </citation>
    <scope>NUCLEOTIDE SEQUENCE</scope>
    <source>
        <strain evidence="8">ANTI</strain>
    </source>
</reference>
<dbReference type="Pfam" id="PF01867">
    <property type="entry name" value="Cas_Cas1"/>
    <property type="match status" value="1"/>
</dbReference>
<dbReference type="Proteomes" id="UP001229409">
    <property type="component" value="Unassembled WGS sequence"/>
</dbReference>
<dbReference type="GO" id="GO:0046872">
    <property type="term" value="F:metal ion binding"/>
    <property type="evidence" value="ECO:0007669"/>
    <property type="project" value="UniProtKB-KW"/>
</dbReference>
<dbReference type="AlphaFoldDB" id="A0AAP4E875"/>
<keyword evidence="5" id="KW-0460">Magnesium</keyword>
<sequence length="81" mass="9562">MNASHHREVEELEILRCLEGREAVQYNSVWDELILQQKNDFYFHGRHKRPPLDHVNALLFFANTLLPNDMKSALESRRLGC</sequence>
<keyword evidence="1" id="KW-0540">Nuclease</keyword>
<dbReference type="Gene3D" id="1.20.120.920">
    <property type="entry name" value="CRISPR-associated endonuclease Cas1, C-terminal domain"/>
    <property type="match status" value="1"/>
</dbReference>
<gene>
    <name evidence="8" type="ORF">QDS18_00870</name>
</gene>
<evidence type="ECO:0000256" key="2">
    <source>
        <dbReference type="ARBA" id="ARBA00022723"/>
    </source>
</evidence>
<keyword evidence="2" id="KW-0479">Metal-binding</keyword>
<dbReference type="GO" id="GO:0003677">
    <property type="term" value="F:DNA binding"/>
    <property type="evidence" value="ECO:0007669"/>
    <property type="project" value="UniProtKB-KW"/>
</dbReference>
<evidence type="ECO:0000256" key="5">
    <source>
        <dbReference type="ARBA" id="ARBA00022842"/>
    </source>
</evidence>
<evidence type="ECO:0000313" key="9">
    <source>
        <dbReference type="Proteomes" id="UP001229409"/>
    </source>
</evidence>
<protein>
    <submittedName>
        <fullName evidence="8">CRISPR-associated endonuclease Cas1</fullName>
        <ecNumber evidence="8">3.1.-.-</ecNumber>
    </submittedName>
</protein>
<evidence type="ECO:0000256" key="4">
    <source>
        <dbReference type="ARBA" id="ARBA00022801"/>
    </source>
</evidence>
<evidence type="ECO:0000256" key="3">
    <source>
        <dbReference type="ARBA" id="ARBA00022759"/>
    </source>
</evidence>
<keyword evidence="7" id="KW-0238">DNA-binding</keyword>
<dbReference type="GO" id="GO:0016787">
    <property type="term" value="F:hydrolase activity"/>
    <property type="evidence" value="ECO:0007669"/>
    <property type="project" value="UniProtKB-KW"/>
</dbReference>
<dbReference type="GO" id="GO:0051607">
    <property type="term" value="P:defense response to virus"/>
    <property type="evidence" value="ECO:0007669"/>
    <property type="project" value="UniProtKB-KW"/>
</dbReference>
<accession>A0AAP4E875</accession>
<dbReference type="EC" id="3.1.-.-" evidence="8"/>
<keyword evidence="6" id="KW-0051">Antiviral defense</keyword>
<evidence type="ECO:0000313" key="8">
    <source>
        <dbReference type="EMBL" id="MDH2329405.1"/>
    </source>
</evidence>
<dbReference type="EMBL" id="JARVWT010000001">
    <property type="protein sequence ID" value="MDH2329405.1"/>
    <property type="molecule type" value="Genomic_DNA"/>
</dbReference>